<dbReference type="InterPro" id="IPR005828">
    <property type="entry name" value="MFS_sugar_transport-like"/>
</dbReference>
<dbReference type="InterPro" id="IPR020846">
    <property type="entry name" value="MFS_dom"/>
</dbReference>
<evidence type="ECO:0000256" key="4">
    <source>
        <dbReference type="ARBA" id="ARBA00022989"/>
    </source>
</evidence>
<dbReference type="EMBL" id="LMYN01000505">
    <property type="protein sequence ID" value="KRZ98216.1"/>
    <property type="molecule type" value="Genomic_DNA"/>
</dbReference>
<sequence>MICRFFAGFIGAAPLVAVPAAIADMFGAAVRGQAMVIFGVILFGGLELATIFCEFTVKNDNLGWGWTSYFSALIGCLSFLGITFFYDEIHHPLILVKQAEILRRRTGNWGVHAPHEEFSLSL</sequence>
<dbReference type="AlphaFoldDB" id="A0A0V1PPP2"/>
<dbReference type="GO" id="GO:0005886">
    <property type="term" value="C:plasma membrane"/>
    <property type="evidence" value="ECO:0007669"/>
    <property type="project" value="TreeGrafter"/>
</dbReference>
<evidence type="ECO:0000256" key="1">
    <source>
        <dbReference type="ARBA" id="ARBA00004141"/>
    </source>
</evidence>
<dbReference type="Proteomes" id="UP000054251">
    <property type="component" value="Unassembled WGS sequence"/>
</dbReference>
<evidence type="ECO:0000256" key="3">
    <source>
        <dbReference type="ARBA" id="ARBA00022692"/>
    </source>
</evidence>
<keyword evidence="4 6" id="KW-1133">Transmembrane helix</keyword>
<dbReference type="PROSITE" id="PS50850">
    <property type="entry name" value="MFS"/>
    <property type="match status" value="1"/>
</dbReference>
<feature type="domain" description="Major facilitator superfamily (MFS) profile" evidence="7">
    <location>
        <begin position="1"/>
        <end position="122"/>
    </location>
</feature>
<name>A0A0V1PPP2_9ASCO</name>
<keyword evidence="9" id="KW-1185">Reference proteome</keyword>
<dbReference type="GeneID" id="26843033"/>
<dbReference type="PANTHER" id="PTHR23502">
    <property type="entry name" value="MAJOR FACILITATOR SUPERFAMILY"/>
    <property type="match status" value="1"/>
</dbReference>
<dbReference type="InterPro" id="IPR036259">
    <property type="entry name" value="MFS_trans_sf"/>
</dbReference>
<reference evidence="8 9" key="1">
    <citation type="submission" date="2015-11" db="EMBL/GenBank/DDBJ databases">
        <title>The genome of Debaryomyces fabryi.</title>
        <authorList>
            <person name="Tafer H."/>
            <person name="Lopandic K."/>
        </authorList>
    </citation>
    <scope>NUCLEOTIDE SEQUENCE [LARGE SCALE GENOMIC DNA]</scope>
    <source>
        <strain evidence="8 9">CBS 789</strain>
    </source>
</reference>
<keyword evidence="2" id="KW-0813">Transport</keyword>
<evidence type="ECO:0000259" key="7">
    <source>
        <dbReference type="PROSITE" id="PS50850"/>
    </source>
</evidence>
<keyword evidence="5 6" id="KW-0472">Membrane</keyword>
<feature type="transmembrane region" description="Helical" evidence="6">
    <location>
        <begin position="33"/>
        <end position="57"/>
    </location>
</feature>
<feature type="transmembrane region" description="Helical" evidence="6">
    <location>
        <begin position="69"/>
        <end position="86"/>
    </location>
</feature>
<evidence type="ECO:0000256" key="2">
    <source>
        <dbReference type="ARBA" id="ARBA00022448"/>
    </source>
</evidence>
<evidence type="ECO:0000256" key="5">
    <source>
        <dbReference type="ARBA" id="ARBA00023136"/>
    </source>
</evidence>
<proteinExistence type="predicted"/>
<dbReference type="GO" id="GO:0022857">
    <property type="term" value="F:transmembrane transporter activity"/>
    <property type="evidence" value="ECO:0007669"/>
    <property type="project" value="InterPro"/>
</dbReference>
<organism evidence="8 9">
    <name type="scientific">Debaryomyces fabryi</name>
    <dbReference type="NCBI Taxonomy" id="58627"/>
    <lineage>
        <taxon>Eukaryota</taxon>
        <taxon>Fungi</taxon>
        <taxon>Dikarya</taxon>
        <taxon>Ascomycota</taxon>
        <taxon>Saccharomycotina</taxon>
        <taxon>Pichiomycetes</taxon>
        <taxon>Debaryomycetaceae</taxon>
        <taxon>Debaryomyces</taxon>
    </lineage>
</organism>
<comment type="caution">
    <text evidence="8">The sequence shown here is derived from an EMBL/GenBank/DDBJ whole genome shotgun (WGS) entry which is preliminary data.</text>
</comment>
<dbReference type="Gene3D" id="1.20.1250.20">
    <property type="entry name" value="MFS general substrate transporter like domains"/>
    <property type="match status" value="1"/>
</dbReference>
<accession>A0A0V1PPP2</accession>
<evidence type="ECO:0000313" key="8">
    <source>
        <dbReference type="EMBL" id="KRZ98216.1"/>
    </source>
</evidence>
<comment type="subcellular location">
    <subcellularLocation>
        <location evidence="1">Membrane</location>
        <topology evidence="1">Multi-pass membrane protein</topology>
    </subcellularLocation>
</comment>
<protein>
    <recommendedName>
        <fullName evidence="7">Major facilitator superfamily (MFS) profile domain-containing protein</fullName>
    </recommendedName>
</protein>
<gene>
    <name evidence="8" type="ORF">AC631_06024</name>
</gene>
<dbReference type="PANTHER" id="PTHR23502:SF31">
    <property type="entry name" value="POLYAMINE TRANSPORTER 1"/>
    <property type="match status" value="1"/>
</dbReference>
<evidence type="ECO:0000256" key="6">
    <source>
        <dbReference type="SAM" id="Phobius"/>
    </source>
</evidence>
<dbReference type="RefSeq" id="XP_015464319.1">
    <property type="nucleotide sequence ID" value="XM_015614853.1"/>
</dbReference>
<dbReference type="Pfam" id="PF00083">
    <property type="entry name" value="Sugar_tr"/>
    <property type="match status" value="1"/>
</dbReference>
<evidence type="ECO:0000313" key="9">
    <source>
        <dbReference type="Proteomes" id="UP000054251"/>
    </source>
</evidence>
<dbReference type="OrthoDB" id="9986881at2759"/>
<dbReference type="SUPFAM" id="SSF103473">
    <property type="entry name" value="MFS general substrate transporter"/>
    <property type="match status" value="1"/>
</dbReference>
<keyword evidence="3 6" id="KW-0812">Transmembrane</keyword>